<keyword evidence="3" id="KW-1185">Reference proteome</keyword>
<feature type="region of interest" description="Disordered" evidence="1">
    <location>
        <begin position="126"/>
        <end position="151"/>
    </location>
</feature>
<accession>A0ABY2AKJ6</accession>
<dbReference type="EMBL" id="SJXE01000011">
    <property type="protein sequence ID" value="TCI01705.1"/>
    <property type="molecule type" value="Genomic_DNA"/>
</dbReference>
<dbReference type="Pfam" id="PF18934">
    <property type="entry name" value="DUF5682"/>
    <property type="match status" value="1"/>
</dbReference>
<dbReference type="InterPro" id="IPR050458">
    <property type="entry name" value="LolB"/>
</dbReference>
<sequence>MASSNQRLRYFGIRHHGPGSAASLIRALQEFAPDKILLEGPPEAESLLEHIGKAALKPPVAQLIYAPDDHRLSVFYPFAEFSPEWQTLQYAQQHQVDLSFFDLPQKHSLALKKQAEALSLETADVEKNTKVEPESDVTEQEGDSPSEADLENQDNAATELFDSLEFPCDPLDLLAQAAGHEDGESWWEQVVELTPQESDLFDAITLAMTEVRDVIEAEQPISQREQMREAWMRKMIREAQKQDHQRIAVICGAWHVPALKRKVTVKDDNAVLKGLPKIALKATWIPWTHGRISYRSGYGAGVHSPGWYQYLWQQWQQEGANIAIGWLTQAAHLLRNDGIDVPPASVIEAVRLANSLATLRQKSAPSLLELNEAIQTIYGHGEDTLLHYVQEKMVIGEALGTVPDSLPVTPLQEDFTKRCKTLRVKPQAVESELVLDLRKPSGIGRSELFHQLNLLGITWAKEYQSGGKGTFKEVWQLRWEPDFELELIEKSVWGNSVASAAGAFTLAKMADESLAQLVRGIHHLLQSNLPEAIANAVVLLNDKAAITHHVTELMQSLPELARVCRYGDVRNTDVSAIEQVVASLVERISIGLQNECRALDEDSARTMTLLVTQVDEAIQLLANPHYQQVWQQALLKFAETEELSGILIGRSVRLLMAQQVLDAEAAPLALSQALSQAEAPEQAALWIEGLLEDGGLMLQHDEQLWHILNSYILGLNEERFIEISPLLRRTFSSFSASECSALLGRASSSAVMQPVLDNETDFDHLQAAQIVPLICKILE</sequence>
<reference evidence="2 3" key="1">
    <citation type="submission" date="2019-02" db="EMBL/GenBank/DDBJ databases">
        <title>Corallincola luteus sp. nov., a marine bacterium isolated from surface sediment of Bohai Sea in China.</title>
        <authorList>
            <person name="Ren Q."/>
        </authorList>
    </citation>
    <scope>NUCLEOTIDE SEQUENCE [LARGE SCALE GENOMIC DNA]</scope>
    <source>
        <strain evidence="2 3">DASS28</strain>
    </source>
</reference>
<gene>
    <name evidence="2" type="ORF">EZV61_17190</name>
</gene>
<name>A0ABY2AKJ6_9GAMM</name>
<dbReference type="PANTHER" id="PTHR30634:SF14">
    <property type="match status" value="1"/>
</dbReference>
<dbReference type="InterPro" id="IPR043737">
    <property type="entry name" value="DUF5682"/>
</dbReference>
<feature type="compositionally biased region" description="Acidic residues" evidence="1">
    <location>
        <begin position="134"/>
        <end position="151"/>
    </location>
</feature>
<dbReference type="PANTHER" id="PTHR30634">
    <property type="entry name" value="OUTER MEMBRANE LOLAB LIPOPROTEIN INSERTION APPARATUS"/>
    <property type="match status" value="1"/>
</dbReference>
<comment type="caution">
    <text evidence="2">The sequence shown here is derived from an EMBL/GenBank/DDBJ whole genome shotgun (WGS) entry which is preliminary data.</text>
</comment>
<evidence type="ECO:0000256" key="1">
    <source>
        <dbReference type="SAM" id="MobiDB-lite"/>
    </source>
</evidence>
<proteinExistence type="predicted"/>
<protein>
    <submittedName>
        <fullName evidence="2">Uncharacterized protein</fullName>
    </submittedName>
</protein>
<evidence type="ECO:0000313" key="3">
    <source>
        <dbReference type="Proteomes" id="UP000292554"/>
    </source>
</evidence>
<organism evidence="2 3">
    <name type="scientific">Corallincola luteus</name>
    <dbReference type="NCBI Taxonomy" id="1775177"/>
    <lineage>
        <taxon>Bacteria</taxon>
        <taxon>Pseudomonadati</taxon>
        <taxon>Pseudomonadota</taxon>
        <taxon>Gammaproteobacteria</taxon>
        <taxon>Alteromonadales</taxon>
        <taxon>Psychromonadaceae</taxon>
        <taxon>Corallincola</taxon>
    </lineage>
</organism>
<dbReference type="Proteomes" id="UP000292554">
    <property type="component" value="Unassembled WGS sequence"/>
</dbReference>
<evidence type="ECO:0000313" key="2">
    <source>
        <dbReference type="EMBL" id="TCI01705.1"/>
    </source>
</evidence>
<dbReference type="RefSeq" id="WP_131417188.1">
    <property type="nucleotide sequence ID" value="NZ_SJXE01000011.1"/>
</dbReference>